<dbReference type="EMBL" id="FN648841">
    <property type="protein sequence ID" value="CBN77703.1"/>
    <property type="molecule type" value="Genomic_DNA"/>
</dbReference>
<evidence type="ECO:0000256" key="2">
    <source>
        <dbReference type="ARBA" id="ARBA00023043"/>
    </source>
</evidence>
<organism evidence="4 5">
    <name type="scientific">Ectocarpus siliculosus</name>
    <name type="common">Brown alga</name>
    <name type="synonym">Conferva siliculosa</name>
    <dbReference type="NCBI Taxonomy" id="2880"/>
    <lineage>
        <taxon>Eukaryota</taxon>
        <taxon>Sar</taxon>
        <taxon>Stramenopiles</taxon>
        <taxon>Ochrophyta</taxon>
        <taxon>PX clade</taxon>
        <taxon>Phaeophyceae</taxon>
        <taxon>Ectocarpales</taxon>
        <taxon>Ectocarpaceae</taxon>
        <taxon>Ectocarpus</taxon>
    </lineage>
</organism>
<evidence type="ECO:0000313" key="5">
    <source>
        <dbReference type="Proteomes" id="UP000002630"/>
    </source>
</evidence>
<evidence type="ECO:0000313" key="4">
    <source>
        <dbReference type="EMBL" id="CBN77703.1"/>
    </source>
</evidence>
<protein>
    <submittedName>
        <fullName evidence="4">Ankyrin repeat protein</fullName>
    </submittedName>
</protein>
<feature type="repeat" description="ANK" evidence="3">
    <location>
        <begin position="93"/>
        <end position="125"/>
    </location>
</feature>
<dbReference type="Proteomes" id="UP000002630">
    <property type="component" value="Linkage Group LG16"/>
</dbReference>
<name>D8LR30_ECTSI</name>
<reference evidence="4 5" key="1">
    <citation type="journal article" date="2010" name="Nature">
        <title>The Ectocarpus genome and the independent evolution of multicellularity in brown algae.</title>
        <authorList>
            <person name="Cock J.M."/>
            <person name="Sterck L."/>
            <person name="Rouze P."/>
            <person name="Scornet D."/>
            <person name="Allen A.E."/>
            <person name="Amoutzias G."/>
            <person name="Anthouard V."/>
            <person name="Artiguenave F."/>
            <person name="Aury J.M."/>
            <person name="Badger J.H."/>
            <person name="Beszteri B."/>
            <person name="Billiau K."/>
            <person name="Bonnet E."/>
            <person name="Bothwell J.H."/>
            <person name="Bowler C."/>
            <person name="Boyen C."/>
            <person name="Brownlee C."/>
            <person name="Carrano C.J."/>
            <person name="Charrier B."/>
            <person name="Cho G.Y."/>
            <person name="Coelho S.M."/>
            <person name="Collen J."/>
            <person name="Corre E."/>
            <person name="Da Silva C."/>
            <person name="Delage L."/>
            <person name="Delaroque N."/>
            <person name="Dittami S.M."/>
            <person name="Doulbeau S."/>
            <person name="Elias M."/>
            <person name="Farnham G."/>
            <person name="Gachon C.M."/>
            <person name="Gschloessl B."/>
            <person name="Heesch S."/>
            <person name="Jabbari K."/>
            <person name="Jubin C."/>
            <person name="Kawai H."/>
            <person name="Kimura K."/>
            <person name="Kloareg B."/>
            <person name="Kupper F.C."/>
            <person name="Lang D."/>
            <person name="Le Bail A."/>
            <person name="Leblanc C."/>
            <person name="Lerouge P."/>
            <person name="Lohr M."/>
            <person name="Lopez P.J."/>
            <person name="Martens C."/>
            <person name="Maumus F."/>
            <person name="Michel G."/>
            <person name="Miranda-Saavedra D."/>
            <person name="Morales J."/>
            <person name="Moreau H."/>
            <person name="Motomura T."/>
            <person name="Nagasato C."/>
            <person name="Napoli C.A."/>
            <person name="Nelson D.R."/>
            <person name="Nyvall-Collen P."/>
            <person name="Peters A.F."/>
            <person name="Pommier C."/>
            <person name="Potin P."/>
            <person name="Poulain J."/>
            <person name="Quesneville H."/>
            <person name="Read B."/>
            <person name="Rensing S.A."/>
            <person name="Ritter A."/>
            <person name="Rousvoal S."/>
            <person name="Samanta M."/>
            <person name="Samson G."/>
            <person name="Schroeder D.C."/>
            <person name="Segurens B."/>
            <person name="Strittmatter M."/>
            <person name="Tonon T."/>
            <person name="Tregear J.W."/>
            <person name="Valentin K."/>
            <person name="von Dassow P."/>
            <person name="Yamagishi T."/>
            <person name="Van de Peer Y."/>
            <person name="Wincker P."/>
        </authorList>
    </citation>
    <scope>NUCLEOTIDE SEQUENCE [LARGE SCALE GENOMIC DNA]</scope>
    <source>
        <strain evidence="5">Ec32 / CCAP1310/4</strain>
    </source>
</reference>
<dbReference type="PANTHER" id="PTHR24126">
    <property type="entry name" value="ANKYRIN REPEAT, PH AND SEC7 DOMAIN CONTAINING PROTEIN SECG-RELATED"/>
    <property type="match status" value="1"/>
</dbReference>
<dbReference type="InterPro" id="IPR002110">
    <property type="entry name" value="Ankyrin_rpt"/>
</dbReference>
<dbReference type="OrthoDB" id="43922at2759"/>
<evidence type="ECO:0000256" key="3">
    <source>
        <dbReference type="PROSITE-ProRule" id="PRU00023"/>
    </source>
</evidence>
<dbReference type="EMBL" id="FN649741">
    <property type="protein sequence ID" value="CBN77703.1"/>
    <property type="molecule type" value="Genomic_DNA"/>
</dbReference>
<dbReference type="InterPro" id="IPR036770">
    <property type="entry name" value="Ankyrin_rpt-contain_sf"/>
</dbReference>
<keyword evidence="1" id="KW-0677">Repeat</keyword>
<proteinExistence type="predicted"/>
<dbReference type="AlphaFoldDB" id="D8LR30"/>
<dbReference type="OMA" id="ATYHNES"/>
<dbReference type="eggNOG" id="KOG0504">
    <property type="taxonomic scope" value="Eukaryota"/>
</dbReference>
<dbReference type="SUPFAM" id="SSF48403">
    <property type="entry name" value="Ankyrin repeat"/>
    <property type="match status" value="1"/>
</dbReference>
<dbReference type="PROSITE" id="PS50088">
    <property type="entry name" value="ANK_REPEAT"/>
    <property type="match status" value="2"/>
</dbReference>
<sequence length="155" mass="17094">MEQREDIADLIISIDDTDINAPDTITGLSPLHKTVLLDLGSSAQKLAFRGANINATDKVGMTPLMLGCRLGHEAIVDMLVDVFGAEIDPADKAGWTCLFYATYHNESNIVHYLLMHGADTDHKDKRGMTAIDWGEHMRFGETCAIFSRFESQLAP</sequence>
<dbReference type="InParanoid" id="D8LR30"/>
<evidence type="ECO:0000256" key="1">
    <source>
        <dbReference type="ARBA" id="ARBA00022737"/>
    </source>
</evidence>
<accession>D8LR30</accession>
<keyword evidence="5" id="KW-1185">Reference proteome</keyword>
<dbReference type="STRING" id="2880.D8LR30"/>
<dbReference type="PANTHER" id="PTHR24126:SF14">
    <property type="entry name" value="ANK_REP_REGION DOMAIN-CONTAINING PROTEIN"/>
    <property type="match status" value="1"/>
</dbReference>
<dbReference type="SMART" id="SM00248">
    <property type="entry name" value="ANK"/>
    <property type="match status" value="3"/>
</dbReference>
<keyword evidence="2 3" id="KW-0040">ANK repeat</keyword>
<dbReference type="PROSITE" id="PS50297">
    <property type="entry name" value="ANK_REP_REGION"/>
    <property type="match status" value="1"/>
</dbReference>
<dbReference type="Gene3D" id="1.25.40.20">
    <property type="entry name" value="Ankyrin repeat-containing domain"/>
    <property type="match status" value="1"/>
</dbReference>
<dbReference type="Pfam" id="PF12796">
    <property type="entry name" value="Ank_2"/>
    <property type="match status" value="1"/>
</dbReference>
<feature type="repeat" description="ANK" evidence="3">
    <location>
        <begin position="26"/>
        <end position="58"/>
    </location>
</feature>
<gene>
    <name evidence="4" type="ORF">Esi_0062_0034</name>
</gene>